<dbReference type="SUPFAM" id="SSF81891">
    <property type="entry name" value="Poly A polymerase C-terminal region-like"/>
    <property type="match status" value="1"/>
</dbReference>
<dbReference type="SUPFAM" id="SSF81301">
    <property type="entry name" value="Nucleotidyltransferase"/>
    <property type="match status" value="1"/>
</dbReference>
<organism evidence="14 15">
    <name type="scientific">BD1-7 clade bacterium</name>
    <dbReference type="NCBI Taxonomy" id="2029982"/>
    <lineage>
        <taxon>Bacteria</taxon>
        <taxon>Pseudomonadati</taxon>
        <taxon>Pseudomonadota</taxon>
        <taxon>Gammaproteobacteria</taxon>
        <taxon>Cellvibrionales</taxon>
        <taxon>Spongiibacteraceae</taxon>
        <taxon>BD1-7 clade</taxon>
    </lineage>
</organism>
<dbReference type="EMBL" id="CACSIO010000060">
    <property type="protein sequence ID" value="CAA0124365.1"/>
    <property type="molecule type" value="Genomic_DNA"/>
</dbReference>
<dbReference type="HAMAP" id="MF_01261">
    <property type="entry name" value="CCA_bact_type1"/>
    <property type="match status" value="1"/>
</dbReference>
<dbReference type="AlphaFoldDB" id="A0A5S9QY47"/>
<feature type="binding site" evidence="12">
    <location>
        <position position="137"/>
    </location>
    <ligand>
        <name>CTP</name>
        <dbReference type="ChEBI" id="CHEBI:37563"/>
    </ligand>
</feature>
<evidence type="ECO:0000256" key="12">
    <source>
        <dbReference type="HAMAP-Rule" id="MF_01261"/>
    </source>
</evidence>
<dbReference type="GO" id="GO:0016791">
    <property type="term" value="F:phosphatase activity"/>
    <property type="evidence" value="ECO:0007669"/>
    <property type="project" value="UniProtKB-UniRule"/>
</dbReference>
<keyword evidence="12" id="KW-0511">Multifunctional enzyme</keyword>
<feature type="binding site" evidence="12">
    <location>
        <position position="23"/>
    </location>
    <ligand>
        <name>Mg(2+)</name>
        <dbReference type="ChEBI" id="CHEBI:18420"/>
    </ligand>
</feature>
<feature type="binding site" evidence="12">
    <location>
        <position position="11"/>
    </location>
    <ligand>
        <name>CTP</name>
        <dbReference type="ChEBI" id="CHEBI:37563"/>
    </ligand>
</feature>
<keyword evidence="15" id="KW-1185">Reference proteome</keyword>
<dbReference type="PIRSF" id="PIRSF000813">
    <property type="entry name" value="CCA_bact"/>
    <property type="match status" value="1"/>
</dbReference>
<evidence type="ECO:0000256" key="10">
    <source>
        <dbReference type="ARBA" id="ARBA00022842"/>
    </source>
</evidence>
<evidence type="ECO:0000256" key="5">
    <source>
        <dbReference type="ARBA" id="ARBA00022723"/>
    </source>
</evidence>
<dbReference type="OrthoDB" id="9805698at2"/>
<dbReference type="Gene3D" id="3.30.460.10">
    <property type="entry name" value="Beta Polymerase, domain 2"/>
    <property type="match status" value="1"/>
</dbReference>
<dbReference type="PROSITE" id="PS51831">
    <property type="entry name" value="HD"/>
    <property type="match status" value="1"/>
</dbReference>
<dbReference type="GO" id="GO:0001680">
    <property type="term" value="P:tRNA 3'-terminal CCA addition"/>
    <property type="evidence" value="ECO:0007669"/>
    <property type="project" value="UniProtKB-UniRule"/>
</dbReference>
<comment type="cofactor">
    <cofactor evidence="12">
        <name>Mg(2+)</name>
        <dbReference type="ChEBI" id="CHEBI:18420"/>
    </cofactor>
    <text evidence="12">Magnesium is required for nucleotidyltransferase activity.</text>
</comment>
<dbReference type="GO" id="GO:0005524">
    <property type="term" value="F:ATP binding"/>
    <property type="evidence" value="ECO:0007669"/>
    <property type="project" value="UniProtKB-UniRule"/>
</dbReference>
<feature type="binding site" evidence="12">
    <location>
        <position position="91"/>
    </location>
    <ligand>
        <name>ATP</name>
        <dbReference type="ChEBI" id="CHEBI:30616"/>
    </ligand>
</feature>
<evidence type="ECO:0000256" key="4">
    <source>
        <dbReference type="ARBA" id="ARBA00022695"/>
    </source>
</evidence>
<dbReference type="SMART" id="SM00471">
    <property type="entry name" value="HDc"/>
    <property type="match status" value="1"/>
</dbReference>
<dbReference type="Pfam" id="PF01966">
    <property type="entry name" value="HD"/>
    <property type="match status" value="1"/>
</dbReference>
<dbReference type="GO" id="GO:0000287">
    <property type="term" value="F:magnesium ion binding"/>
    <property type="evidence" value="ECO:0007669"/>
    <property type="project" value="UniProtKB-UniRule"/>
</dbReference>
<comment type="subunit">
    <text evidence="12">Monomer. Can also form homodimers and oligomers.</text>
</comment>
<feature type="binding site" evidence="12">
    <location>
        <position position="140"/>
    </location>
    <ligand>
        <name>CTP</name>
        <dbReference type="ChEBI" id="CHEBI:37563"/>
    </ligand>
</feature>
<dbReference type="Gene3D" id="1.10.3090.10">
    <property type="entry name" value="cca-adding enzyme, domain 2"/>
    <property type="match status" value="1"/>
</dbReference>
<evidence type="ECO:0000256" key="8">
    <source>
        <dbReference type="ARBA" id="ARBA00022801"/>
    </source>
</evidence>
<keyword evidence="4 12" id="KW-0548">Nucleotidyltransferase</keyword>
<dbReference type="PANTHER" id="PTHR47545">
    <property type="entry name" value="MULTIFUNCTIONAL CCA PROTEIN"/>
    <property type="match status" value="1"/>
</dbReference>
<comment type="function">
    <text evidence="12">Catalyzes the addition and repair of the essential 3'-terminal CCA sequence in tRNAs without using a nucleic acid template. Adds these three nucleotides in the order of C, C, and A to the tRNA nucleotide-73, using CTP and ATP as substrates and producing inorganic pyrophosphate. tRNA 3'-terminal CCA addition is required both for tRNA processing and repair. Also involved in tRNA surveillance by mediating tandem CCA addition to generate a CCACCA at the 3' terminus of unstable tRNAs. While stable tRNAs receive only 3'-terminal CCA, unstable tRNAs are marked with CCACCA and rapidly degraded.</text>
</comment>
<dbReference type="InterPro" id="IPR002646">
    <property type="entry name" value="PolA_pol_head_dom"/>
</dbReference>
<reference evidence="14 15" key="1">
    <citation type="submission" date="2019-11" db="EMBL/GenBank/DDBJ databases">
        <authorList>
            <person name="Holert J."/>
        </authorList>
    </citation>
    <scope>NUCLEOTIDE SEQUENCE [LARGE SCALE GENOMIC DNA]</scope>
    <source>
        <strain evidence="14">SB11_3</strain>
    </source>
</reference>
<accession>A0A5S9QY47</accession>
<protein>
    <recommendedName>
        <fullName evidence="12">Multifunctional CCA protein</fullName>
    </recommendedName>
    <domain>
        <recommendedName>
            <fullName evidence="12">CCA-adding enzyme</fullName>
            <ecNumber evidence="12">2.7.7.72</ecNumber>
        </recommendedName>
        <alternativeName>
            <fullName evidence="12">CCA tRNA nucleotidyltransferase</fullName>
        </alternativeName>
        <alternativeName>
            <fullName evidence="12">tRNA CCA-pyrophosphorylase</fullName>
        </alternativeName>
        <alternativeName>
            <fullName evidence="12">tRNA adenylyl-/cytidylyl-transferase</fullName>
        </alternativeName>
        <alternativeName>
            <fullName evidence="12">tRNA nucleotidyltransferase</fullName>
        </alternativeName>
        <alternativeName>
            <fullName evidence="12">tRNA-NT</fullName>
        </alternativeName>
    </domain>
    <domain>
        <recommendedName>
            <fullName evidence="12">2'-nucleotidase</fullName>
            <ecNumber evidence="12">3.1.3.-</ecNumber>
        </recommendedName>
    </domain>
    <domain>
        <recommendedName>
            <fullName evidence="12">2',3'-cyclic phosphodiesterase</fullName>
            <ecNumber evidence="12">3.1.4.-</ecNumber>
        </recommendedName>
    </domain>
    <domain>
        <recommendedName>
            <fullName evidence="12">Phosphatase</fullName>
        </recommendedName>
    </domain>
</protein>
<evidence type="ECO:0000313" key="14">
    <source>
        <dbReference type="EMBL" id="CAA0124365.1"/>
    </source>
</evidence>
<dbReference type="InterPro" id="IPR012006">
    <property type="entry name" value="CCA_bact"/>
</dbReference>
<feature type="binding site" evidence="12">
    <location>
        <position position="8"/>
    </location>
    <ligand>
        <name>ATP</name>
        <dbReference type="ChEBI" id="CHEBI:30616"/>
    </ligand>
</feature>
<evidence type="ECO:0000256" key="6">
    <source>
        <dbReference type="ARBA" id="ARBA00022741"/>
    </source>
</evidence>
<keyword evidence="11 12" id="KW-0694">RNA-binding</keyword>
<keyword evidence="3 12" id="KW-0819">tRNA processing</keyword>
<keyword evidence="2 12" id="KW-0808">Transferase</keyword>
<feature type="binding site" evidence="12">
    <location>
        <position position="91"/>
    </location>
    <ligand>
        <name>CTP</name>
        <dbReference type="ChEBI" id="CHEBI:37563"/>
    </ligand>
</feature>
<dbReference type="EC" id="3.1.3.-" evidence="12"/>
<dbReference type="CDD" id="cd00077">
    <property type="entry name" value="HDc"/>
    <property type="match status" value="1"/>
</dbReference>
<keyword evidence="6 12" id="KW-0547">Nucleotide-binding</keyword>
<keyword evidence="8 12" id="KW-0378">Hydrolase</keyword>
<name>A0A5S9QY47_9GAMM</name>
<evidence type="ECO:0000313" key="15">
    <source>
        <dbReference type="Proteomes" id="UP000441399"/>
    </source>
</evidence>
<comment type="domain">
    <text evidence="12">Comprises two domains: an N-terminal domain containing the nucleotidyltransferase activity and a C-terminal HD domain associated with both phosphodiesterase and phosphatase activities.</text>
</comment>
<evidence type="ECO:0000256" key="1">
    <source>
        <dbReference type="ARBA" id="ARBA00022596"/>
    </source>
</evidence>
<dbReference type="InterPro" id="IPR006674">
    <property type="entry name" value="HD_domain"/>
</dbReference>
<evidence type="ECO:0000256" key="2">
    <source>
        <dbReference type="ARBA" id="ARBA00022679"/>
    </source>
</evidence>
<evidence type="ECO:0000256" key="3">
    <source>
        <dbReference type="ARBA" id="ARBA00022694"/>
    </source>
</evidence>
<dbReference type="Pfam" id="PF01743">
    <property type="entry name" value="PolyA_pol"/>
    <property type="match status" value="1"/>
</dbReference>
<sequence>METYLVGGAVRDKALDLDIKDSDWVVVGATPQAMIDQGYQAVGKDFPVFLHPKTKEEYALARIERKMGIGYTGFDCYFQPDVTLEQDLERRDLTINAMAESADGELFDPYNGMQDLAQRKLRHVSTAFAEDPLRILRVARFAARFHHLGFSVAEETQTLMQTMSTEEELLAISPERIWRETEKALSTANPDIYIQVLRDCGALKILFPEIGALFGVPQTETHHPEIDTGIHTLMVLQQASRLTDSIDIRFAALVHDLGKGITPASLLPKHHDHENTGKPLVKALCQRLKVPKKAQQLAEVVCENHLLSHRLFELRPATIHKLLKKLDAFRNPERVDAFLMACEADSRGRLGFEERPYPQADYLHACFAACHSVDARQLQQQGFEGKALGEAIERERSRAIGEVKENWPTT</sequence>
<dbReference type="InterPro" id="IPR043519">
    <property type="entry name" value="NT_sf"/>
</dbReference>
<keyword evidence="1 12" id="KW-0533">Nickel</keyword>
<feature type="domain" description="HD" evidence="13">
    <location>
        <begin position="228"/>
        <end position="329"/>
    </location>
</feature>
<dbReference type="PANTHER" id="PTHR47545:SF1">
    <property type="entry name" value="MULTIFUNCTIONAL CCA PROTEIN"/>
    <property type="match status" value="1"/>
</dbReference>
<dbReference type="EC" id="3.1.4.-" evidence="12"/>
<dbReference type="Pfam" id="PF12627">
    <property type="entry name" value="PolyA_pol_RNAbd"/>
    <property type="match status" value="1"/>
</dbReference>
<dbReference type="InterPro" id="IPR050124">
    <property type="entry name" value="tRNA_CCA-adding_enzyme"/>
</dbReference>
<dbReference type="NCBIfam" id="NF008137">
    <property type="entry name" value="PRK10885.1"/>
    <property type="match status" value="1"/>
</dbReference>
<keyword evidence="9 12" id="KW-0067">ATP-binding</keyword>
<gene>
    <name evidence="12 14" type="primary">cca</name>
    <name evidence="14" type="ORF">OPDIPICF_03082</name>
</gene>
<evidence type="ECO:0000256" key="7">
    <source>
        <dbReference type="ARBA" id="ARBA00022800"/>
    </source>
</evidence>
<dbReference type="GO" id="GO:0004810">
    <property type="term" value="F:CCA tRNA nucleotidyltransferase activity"/>
    <property type="evidence" value="ECO:0007669"/>
    <property type="project" value="UniProtKB-UniRule"/>
</dbReference>
<comment type="similarity">
    <text evidence="12">Belongs to the tRNA nucleotidyltransferase/poly(A) polymerase family. Bacterial CCA-adding enzyme type 1 subfamily.</text>
</comment>
<comment type="miscellaneous">
    <text evidence="12">A single active site specifically recognizes both ATP and CTP and is responsible for their addition.</text>
</comment>
<dbReference type="GO" id="GO:0004112">
    <property type="term" value="F:cyclic-nucleotide phosphodiesterase activity"/>
    <property type="evidence" value="ECO:0007669"/>
    <property type="project" value="UniProtKB-UniRule"/>
</dbReference>
<feature type="binding site" evidence="12">
    <location>
        <position position="11"/>
    </location>
    <ligand>
        <name>ATP</name>
        <dbReference type="ChEBI" id="CHEBI:30616"/>
    </ligand>
</feature>
<dbReference type="GO" id="GO:0042245">
    <property type="term" value="P:RNA repair"/>
    <property type="evidence" value="ECO:0007669"/>
    <property type="project" value="UniProtKB-KW"/>
</dbReference>
<dbReference type="InterPro" id="IPR032828">
    <property type="entry name" value="PolyA_RNA-bd"/>
</dbReference>
<dbReference type="HAMAP" id="MF_01262">
    <property type="entry name" value="CCA_bact_type2"/>
    <property type="match status" value="1"/>
</dbReference>
<dbReference type="EC" id="2.7.7.72" evidence="12"/>
<keyword evidence="10 12" id="KW-0460">Magnesium</keyword>
<evidence type="ECO:0000259" key="13">
    <source>
        <dbReference type="PROSITE" id="PS51831"/>
    </source>
</evidence>
<evidence type="ECO:0000256" key="11">
    <source>
        <dbReference type="ARBA" id="ARBA00022884"/>
    </source>
</evidence>
<comment type="catalytic activity">
    <reaction evidence="12">
        <text>a tRNA with a 3' CCA end + 2 CTP + ATP = a tRNA with a 3' CCACCA end + 3 diphosphate</text>
        <dbReference type="Rhea" id="RHEA:76235"/>
        <dbReference type="Rhea" id="RHEA-COMP:10468"/>
        <dbReference type="Rhea" id="RHEA-COMP:18655"/>
        <dbReference type="ChEBI" id="CHEBI:30616"/>
        <dbReference type="ChEBI" id="CHEBI:33019"/>
        <dbReference type="ChEBI" id="CHEBI:37563"/>
        <dbReference type="ChEBI" id="CHEBI:83071"/>
        <dbReference type="ChEBI" id="CHEBI:195187"/>
    </reaction>
</comment>
<dbReference type="GO" id="GO:0000049">
    <property type="term" value="F:tRNA binding"/>
    <property type="evidence" value="ECO:0007669"/>
    <property type="project" value="UniProtKB-UniRule"/>
</dbReference>
<evidence type="ECO:0000256" key="9">
    <source>
        <dbReference type="ARBA" id="ARBA00022840"/>
    </source>
</evidence>
<proteinExistence type="inferred from homology"/>
<dbReference type="InterPro" id="IPR003607">
    <property type="entry name" value="HD/PDEase_dom"/>
</dbReference>
<keyword evidence="5 12" id="KW-0479">Metal-binding</keyword>
<feature type="binding site" evidence="12">
    <location>
        <position position="8"/>
    </location>
    <ligand>
        <name>CTP</name>
        <dbReference type="ChEBI" id="CHEBI:37563"/>
    </ligand>
</feature>
<feature type="binding site" evidence="12">
    <location>
        <position position="21"/>
    </location>
    <ligand>
        <name>Mg(2+)</name>
        <dbReference type="ChEBI" id="CHEBI:18420"/>
    </ligand>
</feature>
<dbReference type="Proteomes" id="UP000441399">
    <property type="component" value="Unassembled WGS sequence"/>
</dbReference>
<comment type="catalytic activity">
    <reaction evidence="12">
        <text>a tRNA precursor + 2 CTP + ATP = a tRNA with a 3' CCA end + 3 diphosphate</text>
        <dbReference type="Rhea" id="RHEA:14433"/>
        <dbReference type="Rhea" id="RHEA-COMP:10465"/>
        <dbReference type="Rhea" id="RHEA-COMP:10468"/>
        <dbReference type="ChEBI" id="CHEBI:30616"/>
        <dbReference type="ChEBI" id="CHEBI:33019"/>
        <dbReference type="ChEBI" id="CHEBI:37563"/>
        <dbReference type="ChEBI" id="CHEBI:74896"/>
        <dbReference type="ChEBI" id="CHEBI:83071"/>
        <dbReference type="EC" id="2.7.7.72"/>
    </reaction>
</comment>
<feature type="binding site" evidence="12">
    <location>
        <position position="137"/>
    </location>
    <ligand>
        <name>ATP</name>
        <dbReference type="ChEBI" id="CHEBI:30616"/>
    </ligand>
</feature>
<comment type="cofactor">
    <cofactor evidence="12">
        <name>Ni(2+)</name>
        <dbReference type="ChEBI" id="CHEBI:49786"/>
    </cofactor>
    <text evidence="12">Nickel for phosphatase activity.</text>
</comment>
<keyword evidence="7 12" id="KW-0692">RNA repair</keyword>
<feature type="binding site" evidence="12">
    <location>
        <position position="140"/>
    </location>
    <ligand>
        <name>ATP</name>
        <dbReference type="ChEBI" id="CHEBI:30616"/>
    </ligand>
</feature>